<evidence type="ECO:0000313" key="2">
    <source>
        <dbReference type="Proteomes" id="UP001148662"/>
    </source>
</evidence>
<sequence>MHSILMRQKPPMRKRCGALNNKSLVLRSTARSPAIGSRTWASVENKSVSTKLTSSVALETLWRDVSSPAAPANTREVVPRRRATCRVNLLIPLLSLSLVMNISAYPTYLLYSNPNSSPSTSSWLSSTTSVTSTEDLEDQPASPPFSDPHKASIFGRLAPGASTPPPPTSPSMKNRGDASATSTPKKAVNRVNATLPLPRRRVRVHPALLLPLPSPISELNSDPCTSPFEPAYASPPSYRTVAHPFDHHLHFVHPPPAFDDVPLFLNPPSGGFVMDLSPQESIAGDIPDIPDMDEFEVVPLGSAPGFISRNTHEQDGLPGAIHGGVLGLQTMPGTRLVDVHTPPSFSSALRTDTTFSQRLRSLAPPPLYIPPAHSFTDSGVALESRTPPPFENPVTTLLYPAQTPT</sequence>
<protein>
    <submittedName>
        <fullName evidence="1">Uncharacterized protein</fullName>
    </submittedName>
</protein>
<dbReference type="EMBL" id="JANHOG010001390">
    <property type="protein sequence ID" value="KAJ3537874.1"/>
    <property type="molecule type" value="Genomic_DNA"/>
</dbReference>
<keyword evidence="2" id="KW-1185">Reference proteome</keyword>
<proteinExistence type="predicted"/>
<evidence type="ECO:0000313" key="1">
    <source>
        <dbReference type="EMBL" id="KAJ3537874.1"/>
    </source>
</evidence>
<organism evidence="1 2">
    <name type="scientific">Phlebia brevispora</name>
    <dbReference type="NCBI Taxonomy" id="194682"/>
    <lineage>
        <taxon>Eukaryota</taxon>
        <taxon>Fungi</taxon>
        <taxon>Dikarya</taxon>
        <taxon>Basidiomycota</taxon>
        <taxon>Agaricomycotina</taxon>
        <taxon>Agaricomycetes</taxon>
        <taxon>Polyporales</taxon>
        <taxon>Meruliaceae</taxon>
        <taxon>Phlebia</taxon>
    </lineage>
</organism>
<reference evidence="1" key="1">
    <citation type="submission" date="2022-07" db="EMBL/GenBank/DDBJ databases">
        <title>Genome Sequence of Phlebia brevispora.</title>
        <authorList>
            <person name="Buettner E."/>
        </authorList>
    </citation>
    <scope>NUCLEOTIDE SEQUENCE</scope>
    <source>
        <strain evidence="1">MPL23</strain>
    </source>
</reference>
<name>A0ACC1SE89_9APHY</name>
<dbReference type="Proteomes" id="UP001148662">
    <property type="component" value="Unassembled WGS sequence"/>
</dbReference>
<accession>A0ACC1SE89</accession>
<comment type="caution">
    <text evidence="1">The sequence shown here is derived from an EMBL/GenBank/DDBJ whole genome shotgun (WGS) entry which is preliminary data.</text>
</comment>
<gene>
    <name evidence="1" type="ORF">NM688_g6608</name>
</gene>